<reference evidence="9" key="1">
    <citation type="submission" date="2021-04" db="EMBL/GenBank/DDBJ databases">
        <title>Sinoanaerobacter chloroacetimidivorans sp. nov., an obligate anaerobic bacterium isolated from anaerobic sludge.</title>
        <authorList>
            <person name="Bao Y."/>
        </authorList>
    </citation>
    <scope>NUCLEOTIDE SEQUENCE</scope>
    <source>
        <strain evidence="9">BAD-6</strain>
    </source>
</reference>
<reference evidence="9" key="2">
    <citation type="submission" date="2021-04" db="EMBL/GenBank/DDBJ databases">
        <authorList>
            <person name="Liu J."/>
        </authorList>
    </citation>
    <scope>NUCLEOTIDE SEQUENCE</scope>
    <source>
        <strain evidence="9">BAD-6</strain>
    </source>
</reference>
<feature type="transmembrane region" description="Helical" evidence="7">
    <location>
        <begin position="12"/>
        <end position="30"/>
    </location>
</feature>
<dbReference type="AlphaFoldDB" id="A0A8J8B0X9"/>
<feature type="domain" description="Peptidase S26" evidence="8">
    <location>
        <begin position="6"/>
        <end position="164"/>
    </location>
</feature>
<dbReference type="InterPro" id="IPR000223">
    <property type="entry name" value="Pept_S26A_signal_pept_1"/>
</dbReference>
<evidence type="ECO:0000256" key="4">
    <source>
        <dbReference type="ARBA" id="ARBA00013208"/>
    </source>
</evidence>
<comment type="catalytic activity">
    <reaction evidence="1 7">
        <text>Cleavage of hydrophobic, N-terminal signal or leader sequences from secreted and periplasmic proteins.</text>
        <dbReference type="EC" id="3.4.21.89"/>
    </reaction>
</comment>
<dbReference type="PRINTS" id="PR00727">
    <property type="entry name" value="LEADERPTASE"/>
</dbReference>
<evidence type="ECO:0000256" key="2">
    <source>
        <dbReference type="ARBA" id="ARBA00004401"/>
    </source>
</evidence>
<dbReference type="CDD" id="cd06530">
    <property type="entry name" value="S26_SPase_I"/>
    <property type="match status" value="1"/>
</dbReference>
<feature type="active site" evidence="6">
    <location>
        <position position="82"/>
    </location>
</feature>
<dbReference type="PROSITE" id="PS00761">
    <property type="entry name" value="SPASE_I_3"/>
    <property type="match status" value="1"/>
</dbReference>
<sequence length="175" mass="19484">MRKTIFEFAKTIIVALVIALIITTFIKPTLVKGYSMYPTIEPNNYLIVNKIPYLTGDPAHGDIIVFKAHIYTDTGEEKDLIKRVIGVADDVIEVKDGVVYRNGEALTEEYIYGGVTPGDMAPFTVDNGYIFVMGDNRPNSLDSRDPSIGEIPVSDILGRVDLRLFPFNEIGLINR</sequence>
<dbReference type="Pfam" id="PF10502">
    <property type="entry name" value="Peptidase_S26"/>
    <property type="match status" value="1"/>
</dbReference>
<comment type="subcellular location">
    <subcellularLocation>
        <location evidence="2">Cell membrane</location>
        <topology evidence="2">Single-pass type II membrane protein</topology>
    </subcellularLocation>
    <subcellularLocation>
        <location evidence="7">Membrane</location>
        <topology evidence="7">Single-pass type II membrane protein</topology>
    </subcellularLocation>
</comment>
<keyword evidence="10" id="KW-1185">Reference proteome</keyword>
<evidence type="ECO:0000259" key="8">
    <source>
        <dbReference type="Pfam" id="PF10502"/>
    </source>
</evidence>
<protein>
    <recommendedName>
        <fullName evidence="4 7">Signal peptidase I</fullName>
        <ecNumber evidence="4 7">3.4.21.89</ecNumber>
    </recommendedName>
</protein>
<evidence type="ECO:0000313" key="9">
    <source>
        <dbReference type="EMBL" id="MBR0597639.1"/>
    </source>
</evidence>
<dbReference type="GO" id="GO:0005886">
    <property type="term" value="C:plasma membrane"/>
    <property type="evidence" value="ECO:0007669"/>
    <property type="project" value="UniProtKB-SubCell"/>
</dbReference>
<accession>A0A8J8B0X9</accession>
<keyword evidence="7" id="KW-0812">Transmembrane</keyword>
<evidence type="ECO:0000313" key="10">
    <source>
        <dbReference type="Proteomes" id="UP000675664"/>
    </source>
</evidence>
<dbReference type="GO" id="GO:0006465">
    <property type="term" value="P:signal peptide processing"/>
    <property type="evidence" value="ECO:0007669"/>
    <property type="project" value="InterPro"/>
</dbReference>
<dbReference type="InterPro" id="IPR019758">
    <property type="entry name" value="Pept_S26A_signal_pept_1_CS"/>
</dbReference>
<keyword evidence="7" id="KW-0472">Membrane</keyword>
<dbReference type="InterPro" id="IPR019533">
    <property type="entry name" value="Peptidase_S26"/>
</dbReference>
<keyword evidence="5 7" id="KW-0378">Hydrolase</keyword>
<comment type="caution">
    <text evidence="9">The sequence shown here is derived from an EMBL/GenBank/DDBJ whole genome shotgun (WGS) entry which is preliminary data.</text>
</comment>
<evidence type="ECO:0000256" key="5">
    <source>
        <dbReference type="ARBA" id="ARBA00022801"/>
    </source>
</evidence>
<dbReference type="RefSeq" id="WP_227017766.1">
    <property type="nucleotide sequence ID" value="NZ_JAGSND010000003.1"/>
</dbReference>
<evidence type="ECO:0000256" key="7">
    <source>
        <dbReference type="RuleBase" id="RU362042"/>
    </source>
</evidence>
<dbReference type="Proteomes" id="UP000675664">
    <property type="component" value="Unassembled WGS sequence"/>
</dbReference>
<dbReference type="GO" id="GO:0004252">
    <property type="term" value="F:serine-type endopeptidase activity"/>
    <property type="evidence" value="ECO:0007669"/>
    <property type="project" value="InterPro"/>
</dbReference>
<organism evidence="9 10">
    <name type="scientific">Sinanaerobacter chloroacetimidivorans</name>
    <dbReference type="NCBI Taxonomy" id="2818044"/>
    <lineage>
        <taxon>Bacteria</taxon>
        <taxon>Bacillati</taxon>
        <taxon>Bacillota</taxon>
        <taxon>Clostridia</taxon>
        <taxon>Peptostreptococcales</taxon>
        <taxon>Anaerovoracaceae</taxon>
        <taxon>Sinanaerobacter</taxon>
    </lineage>
</organism>
<dbReference type="PANTHER" id="PTHR43390">
    <property type="entry name" value="SIGNAL PEPTIDASE I"/>
    <property type="match status" value="1"/>
</dbReference>
<keyword evidence="7" id="KW-1133">Transmembrane helix</keyword>
<dbReference type="PANTHER" id="PTHR43390:SF1">
    <property type="entry name" value="CHLOROPLAST PROCESSING PEPTIDASE"/>
    <property type="match status" value="1"/>
</dbReference>
<comment type="similarity">
    <text evidence="3 7">Belongs to the peptidase S26 family.</text>
</comment>
<proteinExistence type="inferred from homology"/>
<dbReference type="EC" id="3.4.21.89" evidence="4 7"/>
<evidence type="ECO:0000256" key="6">
    <source>
        <dbReference type="PIRSR" id="PIRSR600223-1"/>
    </source>
</evidence>
<dbReference type="SUPFAM" id="SSF51306">
    <property type="entry name" value="LexA/Signal peptidase"/>
    <property type="match status" value="1"/>
</dbReference>
<dbReference type="GO" id="GO:0009003">
    <property type="term" value="F:signal peptidase activity"/>
    <property type="evidence" value="ECO:0007669"/>
    <property type="project" value="UniProtKB-EC"/>
</dbReference>
<keyword evidence="7" id="KW-0645">Protease</keyword>
<feature type="active site" evidence="6">
    <location>
        <position position="35"/>
    </location>
</feature>
<evidence type="ECO:0000256" key="1">
    <source>
        <dbReference type="ARBA" id="ARBA00000677"/>
    </source>
</evidence>
<dbReference type="Gene3D" id="2.10.109.10">
    <property type="entry name" value="Umud Fragment, subunit A"/>
    <property type="match status" value="1"/>
</dbReference>
<dbReference type="InterPro" id="IPR036286">
    <property type="entry name" value="LexA/Signal_pep-like_sf"/>
</dbReference>
<name>A0A8J8B0X9_9FIRM</name>
<dbReference type="EMBL" id="JAGSND010000003">
    <property type="protein sequence ID" value="MBR0597639.1"/>
    <property type="molecule type" value="Genomic_DNA"/>
</dbReference>
<dbReference type="NCBIfam" id="TIGR02227">
    <property type="entry name" value="sigpep_I_bact"/>
    <property type="match status" value="1"/>
</dbReference>
<gene>
    <name evidence="9" type="primary">lepB</name>
    <name evidence="9" type="ORF">KCX82_07135</name>
</gene>
<evidence type="ECO:0000256" key="3">
    <source>
        <dbReference type="ARBA" id="ARBA00009370"/>
    </source>
</evidence>